<proteinExistence type="predicted"/>
<evidence type="ECO:0008006" key="4">
    <source>
        <dbReference type="Google" id="ProtNLM"/>
    </source>
</evidence>
<dbReference type="KEGG" id="pej:FYC62_08650"/>
<organism evidence="2 3">
    <name type="scientific">Pedobacter aquae</name>
    <dbReference type="NCBI Taxonomy" id="2605747"/>
    <lineage>
        <taxon>Bacteria</taxon>
        <taxon>Pseudomonadati</taxon>
        <taxon>Bacteroidota</taxon>
        <taxon>Sphingobacteriia</taxon>
        <taxon>Sphingobacteriales</taxon>
        <taxon>Sphingobacteriaceae</taxon>
        <taxon>Pedobacter</taxon>
    </lineage>
</organism>
<dbReference type="InterPro" id="IPR008969">
    <property type="entry name" value="CarboxyPept-like_regulatory"/>
</dbReference>
<protein>
    <recommendedName>
        <fullName evidence="4">Carboxypeptidase-like protein</fullName>
    </recommendedName>
</protein>
<dbReference type="AlphaFoldDB" id="A0A5C0VIR3"/>
<accession>A0A5C0VIR3</accession>
<gene>
    <name evidence="2" type="ORF">FYC62_08650</name>
</gene>
<evidence type="ECO:0000256" key="1">
    <source>
        <dbReference type="SAM" id="SignalP"/>
    </source>
</evidence>
<reference evidence="2 3" key="1">
    <citation type="submission" date="2019-08" db="EMBL/GenBank/DDBJ databases">
        <title>Pedobacter sp. nov., isolated from Han river, South Korea.</title>
        <authorList>
            <person name="Lee D.-H."/>
            <person name="Kim Y.-S."/>
            <person name="Hwang E.-M."/>
            <person name="Le Tran T.C."/>
            <person name="Cha C.-J."/>
        </authorList>
    </citation>
    <scope>NUCLEOTIDE SEQUENCE [LARGE SCALE GENOMIC DNA]</scope>
    <source>
        <strain evidence="2 3">CJ43</strain>
    </source>
</reference>
<dbReference type="Gene3D" id="2.60.40.1120">
    <property type="entry name" value="Carboxypeptidase-like, regulatory domain"/>
    <property type="match status" value="1"/>
</dbReference>
<keyword evidence="3" id="KW-1185">Reference proteome</keyword>
<feature type="chain" id="PRO_5022985004" description="Carboxypeptidase-like protein" evidence="1">
    <location>
        <begin position="24"/>
        <end position="144"/>
    </location>
</feature>
<feature type="signal peptide" evidence="1">
    <location>
        <begin position="1"/>
        <end position="23"/>
    </location>
</feature>
<dbReference type="RefSeq" id="WP_149074669.1">
    <property type="nucleotide sequence ID" value="NZ_CP043329.1"/>
</dbReference>
<keyword evidence="1" id="KW-0732">Signal</keyword>
<sequence length="144" mass="16091">MKSKYKHIISLLLLLGAAFSNFAQNKEEKITISGKIKDSKNNPISGVSIIIQEKTTGVMSDDNGAFSLETDATNQIIFTKPGFNTLRKSAVELQDAQVILNRSLIDASDDDDVFIPFGVRKKEKLQQPLIQLKAMLYLNFHHQP</sequence>
<name>A0A5C0VIR3_9SPHI</name>
<evidence type="ECO:0000313" key="3">
    <source>
        <dbReference type="Proteomes" id="UP000323653"/>
    </source>
</evidence>
<dbReference type="EMBL" id="CP043329">
    <property type="protein sequence ID" value="QEK51722.1"/>
    <property type="molecule type" value="Genomic_DNA"/>
</dbReference>
<dbReference type="Proteomes" id="UP000323653">
    <property type="component" value="Chromosome"/>
</dbReference>
<dbReference type="SUPFAM" id="SSF49464">
    <property type="entry name" value="Carboxypeptidase regulatory domain-like"/>
    <property type="match status" value="1"/>
</dbReference>
<evidence type="ECO:0000313" key="2">
    <source>
        <dbReference type="EMBL" id="QEK51722.1"/>
    </source>
</evidence>
<dbReference type="Pfam" id="PF13715">
    <property type="entry name" value="CarbopepD_reg_2"/>
    <property type="match status" value="1"/>
</dbReference>